<dbReference type="Gene3D" id="3.30.530.20">
    <property type="match status" value="1"/>
</dbReference>
<dbReference type="Proteomes" id="UP000682005">
    <property type="component" value="Chromosome 1"/>
</dbReference>
<dbReference type="EMBL" id="CP072370">
    <property type="protein sequence ID" value="QUB86683.1"/>
    <property type="molecule type" value="Genomic_DNA"/>
</dbReference>
<evidence type="ECO:0000313" key="4">
    <source>
        <dbReference type="Proteomes" id="UP000060345"/>
    </source>
</evidence>
<dbReference type="InterPro" id="IPR023393">
    <property type="entry name" value="START-like_dom_sf"/>
</dbReference>
<proteinExistence type="predicted"/>
<reference evidence="2 4" key="1">
    <citation type="submission" date="2015-07" db="EMBL/GenBank/DDBJ databases">
        <authorList>
            <person name="Noorani M."/>
        </authorList>
    </citation>
    <scope>NUCLEOTIDE SEQUENCE [LARGE SCALE GENOMIC DNA]</scope>
    <source>
        <strain evidence="2 4">W1435</strain>
    </source>
</reference>
<dbReference type="SUPFAM" id="SSF55961">
    <property type="entry name" value="Bet v1-like"/>
    <property type="match status" value="1"/>
</dbReference>
<protein>
    <recommendedName>
        <fullName evidence="1">START-like domain-containing protein</fullName>
    </recommendedName>
</protein>
<sequence length="130" mass="15063">MSRKIELEYELKTRSGSAVWTLISTPVGLKKWLADDVMMDGSTATFIWGDPLREHDTHTATVVEMEKNSHIRLRWDSSDVDSYWEIRMFHSEIAGNYHLAITDFAEDDDHEGLVQIWNQNIERLHCITGV</sequence>
<evidence type="ECO:0000313" key="3">
    <source>
        <dbReference type="EMBL" id="QUB86683.1"/>
    </source>
</evidence>
<name>A0A0K1NK62_9BACT</name>
<evidence type="ECO:0000313" key="5">
    <source>
        <dbReference type="Proteomes" id="UP000682005"/>
    </source>
</evidence>
<organism evidence="2 4">
    <name type="scientific">Prevotella fusca JCM 17724</name>
    <dbReference type="NCBI Taxonomy" id="1236517"/>
    <lineage>
        <taxon>Bacteria</taxon>
        <taxon>Pseudomonadati</taxon>
        <taxon>Bacteroidota</taxon>
        <taxon>Bacteroidia</taxon>
        <taxon>Bacteroidales</taxon>
        <taxon>Prevotellaceae</taxon>
        <taxon>Prevotella</taxon>
    </lineage>
</organism>
<dbReference type="STRING" id="1236517.ADJ77_04325"/>
<dbReference type="KEGG" id="pfus:ADJ77_04325"/>
<gene>
    <name evidence="2" type="ORF">ADJ77_04325</name>
    <name evidence="3" type="ORF">J5A51_11445</name>
</gene>
<accession>A0A0K1NK62</accession>
<dbReference type="EMBL" id="CP012074">
    <property type="protein sequence ID" value="AKU69056.1"/>
    <property type="molecule type" value="Genomic_DNA"/>
</dbReference>
<evidence type="ECO:0000313" key="2">
    <source>
        <dbReference type="EMBL" id="AKU69056.1"/>
    </source>
</evidence>
<evidence type="ECO:0000259" key="1">
    <source>
        <dbReference type="Pfam" id="PF19569"/>
    </source>
</evidence>
<feature type="domain" description="START-like" evidence="1">
    <location>
        <begin position="3"/>
        <end position="129"/>
    </location>
</feature>
<dbReference type="AlphaFoldDB" id="A0A0K1NK62"/>
<dbReference type="eggNOG" id="COG3832">
    <property type="taxonomic scope" value="Bacteria"/>
</dbReference>
<dbReference type="Proteomes" id="UP000060345">
    <property type="component" value="Chromosome 1"/>
</dbReference>
<dbReference type="InterPro" id="IPR045736">
    <property type="entry name" value="START_2"/>
</dbReference>
<keyword evidence="5" id="KW-1185">Reference proteome</keyword>
<dbReference type="RefSeq" id="WP_050696066.1">
    <property type="nucleotide sequence ID" value="NZ_CP012074.1"/>
</dbReference>
<dbReference type="Pfam" id="PF19569">
    <property type="entry name" value="START_2"/>
    <property type="match status" value="1"/>
</dbReference>
<reference evidence="3 5" key="2">
    <citation type="submission" date="2021-03" db="EMBL/GenBank/DDBJ databases">
        <title>Human Oral Microbial Genomes.</title>
        <authorList>
            <person name="Johnston C.D."/>
            <person name="Chen T."/>
            <person name="Dewhirst F.E."/>
        </authorList>
    </citation>
    <scope>NUCLEOTIDE SEQUENCE [LARGE SCALE GENOMIC DNA]</scope>
    <source>
        <strain evidence="3 5">W1435</strain>
    </source>
</reference>